<feature type="domain" description="PAS" evidence="8">
    <location>
        <begin position="267"/>
        <end position="338"/>
    </location>
</feature>
<protein>
    <recommendedName>
        <fullName evidence="2">histidine kinase</fullName>
        <ecNumber evidence="2">2.7.13.3</ecNumber>
    </recommendedName>
</protein>
<evidence type="ECO:0000256" key="6">
    <source>
        <dbReference type="SAM" id="Coils"/>
    </source>
</evidence>
<dbReference type="Pfam" id="PF20973">
    <property type="entry name" value="VUPS"/>
    <property type="match status" value="1"/>
</dbReference>
<evidence type="ECO:0000259" key="9">
    <source>
        <dbReference type="PROSITE" id="PS50113"/>
    </source>
</evidence>
<dbReference type="EMBL" id="JACXXH010000010">
    <property type="protein sequence ID" value="MBD3864687.1"/>
    <property type="molecule type" value="Genomic_DNA"/>
</dbReference>
<reference evidence="10 11" key="1">
    <citation type="submission" date="2020-09" db="EMBL/GenBank/DDBJ databases">
        <title>Bacillus nautilus sp. nov., Chryseoglobus crepusculi sp. nov, and Psychrobacter noctis sp. nov., isolated from deep-sea sponges from the equatorial Atlantic.</title>
        <authorList>
            <person name="Stennett H.L."/>
            <person name="Williams S.E."/>
        </authorList>
    </citation>
    <scope>NUCLEOTIDE SEQUENCE [LARGE SCALE GENOMIC DNA]</scope>
    <source>
        <strain evidence="10 11">28M-24</strain>
    </source>
</reference>
<feature type="transmembrane region" description="Helical" evidence="7">
    <location>
        <begin position="94"/>
        <end position="115"/>
    </location>
</feature>
<dbReference type="Proteomes" id="UP000627521">
    <property type="component" value="Unassembled WGS sequence"/>
</dbReference>
<feature type="transmembrane region" description="Helical" evidence="7">
    <location>
        <begin position="6"/>
        <end position="26"/>
    </location>
</feature>
<dbReference type="InterPro" id="IPR035965">
    <property type="entry name" value="PAS-like_dom_sf"/>
</dbReference>
<evidence type="ECO:0000256" key="3">
    <source>
        <dbReference type="ARBA" id="ARBA00022553"/>
    </source>
</evidence>
<dbReference type="InterPro" id="IPR013655">
    <property type="entry name" value="PAS_fold_3"/>
</dbReference>
<dbReference type="CDD" id="cd00130">
    <property type="entry name" value="PAS"/>
    <property type="match status" value="1"/>
</dbReference>
<comment type="caution">
    <text evidence="10">The sequence shown here is derived from an EMBL/GenBank/DDBJ whole genome shotgun (WGS) entry which is preliminary data.</text>
</comment>
<keyword evidence="3" id="KW-0597">Phosphoprotein</keyword>
<evidence type="ECO:0000259" key="8">
    <source>
        <dbReference type="PROSITE" id="PS50112"/>
    </source>
</evidence>
<dbReference type="InterPro" id="IPR001610">
    <property type="entry name" value="PAC"/>
</dbReference>
<dbReference type="PROSITE" id="PS50113">
    <property type="entry name" value="PAC"/>
    <property type="match status" value="1"/>
</dbReference>
<dbReference type="PANTHER" id="PTHR43304">
    <property type="entry name" value="PHYTOCHROME-LIKE PROTEIN CPH1"/>
    <property type="match status" value="1"/>
</dbReference>
<keyword evidence="7" id="KW-0472">Membrane</keyword>
<comment type="catalytic activity">
    <reaction evidence="1">
        <text>ATP + protein L-histidine = ADP + protein N-phospho-L-histidine.</text>
        <dbReference type="EC" id="2.7.13.3"/>
    </reaction>
</comment>
<organism evidence="10 11">
    <name type="scientific">Olleya marilimosa</name>
    <dbReference type="NCBI Taxonomy" id="272164"/>
    <lineage>
        <taxon>Bacteria</taxon>
        <taxon>Pseudomonadati</taxon>
        <taxon>Bacteroidota</taxon>
        <taxon>Flavobacteriia</taxon>
        <taxon>Flavobacteriales</taxon>
        <taxon>Flavobacteriaceae</taxon>
    </lineage>
</organism>
<dbReference type="InterPro" id="IPR048533">
    <property type="entry name" value="VUPS"/>
</dbReference>
<feature type="transmembrane region" description="Helical" evidence="7">
    <location>
        <begin position="33"/>
        <end position="55"/>
    </location>
</feature>
<dbReference type="PANTHER" id="PTHR43304:SF1">
    <property type="entry name" value="PAC DOMAIN-CONTAINING PROTEIN"/>
    <property type="match status" value="1"/>
</dbReference>
<evidence type="ECO:0000256" key="4">
    <source>
        <dbReference type="ARBA" id="ARBA00022679"/>
    </source>
</evidence>
<keyword evidence="7" id="KW-0812">Transmembrane</keyword>
<dbReference type="NCBIfam" id="TIGR00229">
    <property type="entry name" value="sensory_box"/>
    <property type="match status" value="1"/>
</dbReference>
<evidence type="ECO:0000313" key="10">
    <source>
        <dbReference type="EMBL" id="MBD3864687.1"/>
    </source>
</evidence>
<dbReference type="InterPro" id="IPR000700">
    <property type="entry name" value="PAS-assoc_C"/>
</dbReference>
<feature type="transmembrane region" description="Helical" evidence="7">
    <location>
        <begin position="166"/>
        <end position="193"/>
    </location>
</feature>
<dbReference type="SMART" id="SM00086">
    <property type="entry name" value="PAC"/>
    <property type="match status" value="1"/>
</dbReference>
<dbReference type="InterPro" id="IPR052162">
    <property type="entry name" value="Sensor_kinase/Photoreceptor"/>
</dbReference>
<evidence type="ECO:0000256" key="2">
    <source>
        <dbReference type="ARBA" id="ARBA00012438"/>
    </source>
</evidence>
<feature type="transmembrane region" description="Helical" evidence="7">
    <location>
        <begin position="199"/>
        <end position="222"/>
    </location>
</feature>
<sequence>MNYYQLGILLSQGILVSLLILMLFHLRKKLGIGILFACLGLFQFMQVFLSSTVYVELAKNFLVSPGSSILFTASLFAILIIYIKEDASETRKIIYALLITNIVMSLLIESFGWNIKESSTYNPFNVSTNLFNNNAWVLFIGTIALFLDSLLIIIIYEFISKRLSSLFFQICLTMLIVVSFDTTFFSITAFWNYDNINTIVISGLISKGFVAIFYSVIFSIYLKHFDTREFKTNYLKINDVFKPLTYRQKFEIAKSDAIKTSEEVKLKEIKYQTLTNTSSVGVFHTLSDGYTTFVNPKWCEISGLSMNEALGDGWFKAVHPDDIEKIKKEWKLATIENRTSETQYRFLLSDGSTKWVLGRAAPEINDNNQIIGYVGTITDITDIKLFEKEQILLKEKAEENEKEIQKHKNHLEDLVKKRTKDLEEKNKELESFNKFFINRELRIKELKDKVKELESKIQ</sequence>
<name>A0ABR8M381_9FLAO</name>
<feature type="coiled-coil region" evidence="6">
    <location>
        <begin position="383"/>
        <end position="456"/>
    </location>
</feature>
<keyword evidence="7" id="KW-1133">Transmembrane helix</keyword>
<dbReference type="InterPro" id="IPR000014">
    <property type="entry name" value="PAS"/>
</dbReference>
<proteinExistence type="predicted"/>
<keyword evidence="11" id="KW-1185">Reference proteome</keyword>
<dbReference type="Gene3D" id="3.30.450.20">
    <property type="entry name" value="PAS domain"/>
    <property type="match status" value="1"/>
</dbReference>
<evidence type="ECO:0000256" key="7">
    <source>
        <dbReference type="SAM" id="Phobius"/>
    </source>
</evidence>
<dbReference type="RefSeq" id="WP_191101685.1">
    <property type="nucleotide sequence ID" value="NZ_JACXXH010000010.1"/>
</dbReference>
<keyword evidence="4" id="KW-0808">Transferase</keyword>
<feature type="transmembrane region" description="Helical" evidence="7">
    <location>
        <begin position="61"/>
        <end position="82"/>
    </location>
</feature>
<dbReference type="SUPFAM" id="SSF55785">
    <property type="entry name" value="PYP-like sensor domain (PAS domain)"/>
    <property type="match status" value="1"/>
</dbReference>
<keyword evidence="5" id="KW-0418">Kinase</keyword>
<dbReference type="Pfam" id="PF08447">
    <property type="entry name" value="PAS_3"/>
    <property type="match status" value="1"/>
</dbReference>
<dbReference type="SMART" id="SM00091">
    <property type="entry name" value="PAS"/>
    <property type="match status" value="1"/>
</dbReference>
<evidence type="ECO:0000313" key="11">
    <source>
        <dbReference type="Proteomes" id="UP000627521"/>
    </source>
</evidence>
<feature type="domain" description="PAC" evidence="9">
    <location>
        <begin position="340"/>
        <end position="392"/>
    </location>
</feature>
<keyword evidence="6" id="KW-0175">Coiled coil</keyword>
<accession>A0ABR8M381</accession>
<evidence type="ECO:0000256" key="1">
    <source>
        <dbReference type="ARBA" id="ARBA00000085"/>
    </source>
</evidence>
<dbReference type="EC" id="2.7.13.3" evidence="2"/>
<gene>
    <name evidence="10" type="ORF">IEG06_14630</name>
</gene>
<evidence type="ECO:0000256" key="5">
    <source>
        <dbReference type="ARBA" id="ARBA00022777"/>
    </source>
</evidence>
<dbReference type="PROSITE" id="PS50112">
    <property type="entry name" value="PAS"/>
    <property type="match status" value="1"/>
</dbReference>
<feature type="transmembrane region" description="Helical" evidence="7">
    <location>
        <begin position="135"/>
        <end position="159"/>
    </location>
</feature>